<feature type="region of interest" description="Disordered" evidence="1">
    <location>
        <begin position="96"/>
        <end position="117"/>
    </location>
</feature>
<gene>
    <name evidence="2" type="ORF">BI308_23770</name>
</gene>
<protein>
    <submittedName>
        <fullName evidence="2">Uncharacterized protein</fullName>
    </submittedName>
</protein>
<sequence length="152" mass="17444">MLQGRLGNSGDGLMRNRGILGRSKKMLNVKQSMFLPSGISMSASGEVSSSDFTNKPRNLEQLIQESLKARSELKEKVSRRKASEVKPISKDETELYEYSENVTTEMEEEEEKEEDKTDVVELLAREVYGLIRQRLTIEQERYGSFYSGRLPW</sequence>
<evidence type="ECO:0000313" key="2">
    <source>
        <dbReference type="EMBL" id="OJJ16207.1"/>
    </source>
</evidence>
<keyword evidence="3" id="KW-1185">Reference proteome</keyword>
<organism evidence="2 3">
    <name type="scientific">Roseofilum reptotaenium AO1-A</name>
    <dbReference type="NCBI Taxonomy" id="1925591"/>
    <lineage>
        <taxon>Bacteria</taxon>
        <taxon>Bacillati</taxon>
        <taxon>Cyanobacteriota</taxon>
        <taxon>Cyanophyceae</taxon>
        <taxon>Desertifilales</taxon>
        <taxon>Desertifilaceae</taxon>
        <taxon>Roseofilum</taxon>
    </lineage>
</organism>
<dbReference type="STRING" id="1925591.BI308_23770"/>
<evidence type="ECO:0000313" key="3">
    <source>
        <dbReference type="Proteomes" id="UP000183940"/>
    </source>
</evidence>
<reference evidence="2" key="1">
    <citation type="submission" date="2016-10" db="EMBL/GenBank/DDBJ databases">
        <title>CRISPR-Cas defence system in Roseofilum reptotaenium: evidence of a bacteriophage-cyanobacterium arms race in the coral black band disease.</title>
        <authorList>
            <person name="Buerger P."/>
            <person name="Wood-Charlson E.M."/>
            <person name="Weynberg K.D."/>
            <person name="Willis B."/>
            <person name="Van Oppen M.J."/>
        </authorList>
    </citation>
    <scope>NUCLEOTIDE SEQUENCE [LARGE SCALE GENOMIC DNA]</scope>
    <source>
        <strain evidence="2">AO1-A</strain>
    </source>
</reference>
<comment type="caution">
    <text evidence="2">The sequence shown here is derived from an EMBL/GenBank/DDBJ whole genome shotgun (WGS) entry which is preliminary data.</text>
</comment>
<dbReference type="EMBL" id="MLAW01000066">
    <property type="protein sequence ID" value="OJJ16207.1"/>
    <property type="molecule type" value="Genomic_DNA"/>
</dbReference>
<dbReference type="Proteomes" id="UP000183940">
    <property type="component" value="Unassembled WGS sequence"/>
</dbReference>
<dbReference type="AlphaFoldDB" id="A0A1L9QK73"/>
<proteinExistence type="predicted"/>
<name>A0A1L9QK73_9CYAN</name>
<accession>A0A1L9QK73</accession>
<evidence type="ECO:0000256" key="1">
    <source>
        <dbReference type="SAM" id="MobiDB-lite"/>
    </source>
</evidence>